<keyword evidence="6 11" id="KW-0697">Rotamase</keyword>
<comment type="caution">
    <text evidence="14">The sequence shown here is derived from an EMBL/GenBank/DDBJ whole genome shotgun (WGS) entry which is preliminary data.</text>
</comment>
<dbReference type="Pfam" id="PF13616">
    <property type="entry name" value="Rotamase_3"/>
    <property type="match status" value="1"/>
</dbReference>
<keyword evidence="7 11" id="KW-0472">Membrane</keyword>
<dbReference type="PROSITE" id="PS01096">
    <property type="entry name" value="PPIC_PPIASE_1"/>
    <property type="match status" value="1"/>
</dbReference>
<evidence type="ECO:0000256" key="12">
    <source>
        <dbReference type="SAM" id="SignalP"/>
    </source>
</evidence>
<dbReference type="InterPro" id="IPR023059">
    <property type="entry name" value="Foldase_PrsA"/>
</dbReference>
<dbReference type="InterPro" id="IPR027304">
    <property type="entry name" value="Trigger_fact/SurA_dom_sf"/>
</dbReference>
<comment type="similarity">
    <text evidence="3 11">Belongs to the PrsA family.</text>
</comment>
<accession>A0A940NS90</accession>
<dbReference type="PANTHER" id="PTHR47245:SF1">
    <property type="entry name" value="FOLDASE PROTEIN PRSA"/>
    <property type="match status" value="1"/>
</dbReference>
<dbReference type="SUPFAM" id="SSF54534">
    <property type="entry name" value="FKBP-like"/>
    <property type="match status" value="1"/>
</dbReference>
<keyword evidence="8 11" id="KW-0564">Palmitate</keyword>
<feature type="signal peptide" evidence="12">
    <location>
        <begin position="1"/>
        <end position="18"/>
    </location>
</feature>
<dbReference type="SUPFAM" id="SSF109998">
    <property type="entry name" value="Triger factor/SurA peptide-binding domain-like"/>
    <property type="match status" value="1"/>
</dbReference>
<feature type="chain" id="PRO_5039434058" description="Foldase protein PrsA" evidence="12">
    <location>
        <begin position="19"/>
        <end position="273"/>
    </location>
</feature>
<evidence type="ECO:0000256" key="6">
    <source>
        <dbReference type="ARBA" id="ARBA00023110"/>
    </source>
</evidence>
<evidence type="ECO:0000256" key="2">
    <source>
        <dbReference type="ARBA" id="ARBA00004193"/>
    </source>
</evidence>
<dbReference type="Gene3D" id="3.10.50.40">
    <property type="match status" value="1"/>
</dbReference>
<dbReference type="InterPro" id="IPR046357">
    <property type="entry name" value="PPIase_dom_sf"/>
</dbReference>
<dbReference type="EC" id="5.2.1.8" evidence="11"/>
<dbReference type="HAMAP" id="MF_01145">
    <property type="entry name" value="Foldase_PrsA"/>
    <property type="match status" value="1"/>
</dbReference>
<keyword evidence="10 11" id="KW-0449">Lipoprotein</keyword>
<keyword evidence="4 11" id="KW-1003">Cell membrane</keyword>
<dbReference type="InterPro" id="IPR050245">
    <property type="entry name" value="PrsA_foldase"/>
</dbReference>
<evidence type="ECO:0000256" key="11">
    <source>
        <dbReference type="HAMAP-Rule" id="MF_01145"/>
    </source>
</evidence>
<organism evidence="14 15">
    <name type="scientific">Gottfriedia endophytica</name>
    <dbReference type="NCBI Taxonomy" id="2820819"/>
    <lineage>
        <taxon>Bacteria</taxon>
        <taxon>Bacillati</taxon>
        <taxon>Bacillota</taxon>
        <taxon>Bacilli</taxon>
        <taxon>Bacillales</taxon>
        <taxon>Bacillaceae</taxon>
        <taxon>Gottfriedia</taxon>
    </lineage>
</organism>
<dbReference type="GO" id="GO:0006457">
    <property type="term" value="P:protein folding"/>
    <property type="evidence" value="ECO:0007669"/>
    <property type="project" value="UniProtKB-UniRule"/>
</dbReference>
<gene>
    <name evidence="11" type="primary">prsA</name>
    <name evidence="14" type="ORF">J5Y03_17140</name>
</gene>
<evidence type="ECO:0000256" key="10">
    <source>
        <dbReference type="ARBA" id="ARBA00023288"/>
    </source>
</evidence>
<keyword evidence="9 11" id="KW-0413">Isomerase</keyword>
<evidence type="ECO:0000313" key="15">
    <source>
        <dbReference type="Proteomes" id="UP000682134"/>
    </source>
</evidence>
<dbReference type="Proteomes" id="UP000682134">
    <property type="component" value="Unassembled WGS sequence"/>
</dbReference>
<reference evidence="14" key="1">
    <citation type="submission" date="2021-04" db="EMBL/GenBank/DDBJ databases">
        <title>Genome seq and assembly of Bacillus sp.</title>
        <authorList>
            <person name="Chhetri G."/>
        </authorList>
    </citation>
    <scope>NUCLEOTIDE SEQUENCE</scope>
    <source>
        <strain evidence="14">RG28</strain>
    </source>
</reference>
<keyword evidence="5 11" id="KW-0732">Signal</keyword>
<dbReference type="PANTHER" id="PTHR47245">
    <property type="entry name" value="PEPTIDYLPROLYL ISOMERASE"/>
    <property type="match status" value="1"/>
</dbReference>
<evidence type="ECO:0000256" key="7">
    <source>
        <dbReference type="ARBA" id="ARBA00023136"/>
    </source>
</evidence>
<feature type="domain" description="PpiC" evidence="13">
    <location>
        <begin position="134"/>
        <end position="224"/>
    </location>
</feature>
<evidence type="ECO:0000256" key="3">
    <source>
        <dbReference type="ARBA" id="ARBA00006071"/>
    </source>
</evidence>
<evidence type="ECO:0000259" key="13">
    <source>
        <dbReference type="PROSITE" id="PS50198"/>
    </source>
</evidence>
<dbReference type="EMBL" id="JAGIYQ010000016">
    <property type="protein sequence ID" value="MBP0726885.1"/>
    <property type="molecule type" value="Genomic_DNA"/>
</dbReference>
<comment type="subcellular location">
    <subcellularLocation>
        <location evidence="2 11">Cell membrane</location>
        <topology evidence="2 11">Lipid-anchor</topology>
    </subcellularLocation>
</comment>
<dbReference type="GO" id="GO:0003755">
    <property type="term" value="F:peptidyl-prolyl cis-trans isomerase activity"/>
    <property type="evidence" value="ECO:0007669"/>
    <property type="project" value="UniProtKB-UniRule"/>
</dbReference>
<dbReference type="AlphaFoldDB" id="A0A940NS90"/>
<dbReference type="GO" id="GO:0005886">
    <property type="term" value="C:plasma membrane"/>
    <property type="evidence" value="ECO:0007669"/>
    <property type="project" value="UniProtKB-SubCell"/>
</dbReference>
<keyword evidence="15" id="KW-1185">Reference proteome</keyword>
<dbReference type="PROSITE" id="PS51257">
    <property type="entry name" value="PROKAR_LIPOPROTEIN"/>
    <property type="match status" value="1"/>
</dbReference>
<comment type="catalytic activity">
    <reaction evidence="1 11">
        <text>[protein]-peptidylproline (omega=180) = [protein]-peptidylproline (omega=0)</text>
        <dbReference type="Rhea" id="RHEA:16237"/>
        <dbReference type="Rhea" id="RHEA-COMP:10747"/>
        <dbReference type="Rhea" id="RHEA-COMP:10748"/>
        <dbReference type="ChEBI" id="CHEBI:83833"/>
        <dbReference type="ChEBI" id="CHEBI:83834"/>
        <dbReference type="EC" id="5.2.1.8"/>
    </reaction>
</comment>
<evidence type="ECO:0000313" key="14">
    <source>
        <dbReference type="EMBL" id="MBP0726885.1"/>
    </source>
</evidence>
<protein>
    <recommendedName>
        <fullName evidence="11">Foldase protein PrsA</fullName>
        <ecNumber evidence="11">5.2.1.8</ecNumber>
    </recommendedName>
</protein>
<name>A0A940NS90_9BACI</name>
<evidence type="ECO:0000256" key="5">
    <source>
        <dbReference type="ARBA" id="ARBA00022729"/>
    </source>
</evidence>
<dbReference type="InterPro" id="IPR000297">
    <property type="entry name" value="PPIase_PpiC"/>
</dbReference>
<sequence length="273" mass="30248">MKKILVSAVLATSVLTMAACGNTGINSGDVVAKSNAGDIKAGDFYNKMKQTTGLPVLKQMVIEDYLNKHYKVSDTEVNNKFDQYKSQYGNQFSTFLKQYGFANEAAFKDRVKLDLLTQKAASDFVTDQQLKAYKPEIRASHILVKDEKTANDIETKLKNGAKFEDLAKQYSTDPGSKDKGGDLGYFGQGVMDPVFEKAAYSLKVGEISKPVKTQFGYHIIKLVDKKPVNEKDARQKIAQASLSTPDGFTKLSDEILKKANFQIEDKDLKAQAK</sequence>
<evidence type="ECO:0000256" key="4">
    <source>
        <dbReference type="ARBA" id="ARBA00022475"/>
    </source>
</evidence>
<evidence type="ECO:0000256" key="9">
    <source>
        <dbReference type="ARBA" id="ARBA00023235"/>
    </source>
</evidence>
<evidence type="ECO:0000256" key="8">
    <source>
        <dbReference type="ARBA" id="ARBA00023139"/>
    </source>
</evidence>
<comment type="function">
    <text evidence="11">Plays a major role in protein secretion by helping the post-translocational extracellular folding of several secreted proteins.</text>
</comment>
<dbReference type="InterPro" id="IPR023058">
    <property type="entry name" value="PPIase_PpiC_CS"/>
</dbReference>
<evidence type="ECO:0000256" key="1">
    <source>
        <dbReference type="ARBA" id="ARBA00000971"/>
    </source>
</evidence>
<dbReference type="PROSITE" id="PS50198">
    <property type="entry name" value="PPIC_PPIASE_2"/>
    <property type="match status" value="1"/>
</dbReference>
<proteinExistence type="inferred from homology"/>
<dbReference type="RefSeq" id="WP_209407227.1">
    <property type="nucleotide sequence ID" value="NZ_JAGIYQ010000016.1"/>
</dbReference>